<keyword evidence="3" id="KW-1185">Reference proteome</keyword>
<dbReference type="AlphaFoldDB" id="A0A813AA69"/>
<gene>
    <name evidence="2" type="ORF">SNEC2469_LOCUS27294</name>
</gene>
<accession>A0A813AA69</accession>
<sequence>MASAQLPQQRHVGLLLLALALANGDGPPVTTTTTTTKDPYIGGCNPFNASYNLFAITAARPIQASCFSAWRLHEVELFSPTDFALYPVYYHIPSKPFVGAISAVRDGDLNTSANLGSDVGVGCTCWNSDKIGSTGLMVIKQREPVARIKLTQGGDSIYSVSRMKIQCGNRYAHPSYFEHVYDYSPMFVDTSSTSTTITCNASGCLLSHETPVNETEYCPGAASAGVSHAGLSNDVSVLLLTCQLVQWLLLRDQWGRGV</sequence>
<dbReference type="EMBL" id="CAJNJA010057248">
    <property type="protein sequence ID" value="CAE7861445.1"/>
    <property type="molecule type" value="Genomic_DNA"/>
</dbReference>
<keyword evidence="1" id="KW-0732">Signal</keyword>
<evidence type="ECO:0000313" key="3">
    <source>
        <dbReference type="Proteomes" id="UP000601435"/>
    </source>
</evidence>
<organism evidence="2 3">
    <name type="scientific">Symbiodinium necroappetens</name>
    <dbReference type="NCBI Taxonomy" id="1628268"/>
    <lineage>
        <taxon>Eukaryota</taxon>
        <taxon>Sar</taxon>
        <taxon>Alveolata</taxon>
        <taxon>Dinophyceae</taxon>
        <taxon>Suessiales</taxon>
        <taxon>Symbiodiniaceae</taxon>
        <taxon>Symbiodinium</taxon>
    </lineage>
</organism>
<comment type="caution">
    <text evidence="2">The sequence shown here is derived from an EMBL/GenBank/DDBJ whole genome shotgun (WGS) entry which is preliminary data.</text>
</comment>
<evidence type="ECO:0000313" key="2">
    <source>
        <dbReference type="EMBL" id="CAE7861445.1"/>
    </source>
</evidence>
<name>A0A813AA69_9DINO</name>
<dbReference type="OrthoDB" id="428717at2759"/>
<protein>
    <submittedName>
        <fullName evidence="2">Uncharacterized protein</fullName>
    </submittedName>
</protein>
<reference evidence="2" key="1">
    <citation type="submission" date="2021-02" db="EMBL/GenBank/DDBJ databases">
        <authorList>
            <person name="Dougan E. K."/>
            <person name="Rhodes N."/>
            <person name="Thang M."/>
            <person name="Chan C."/>
        </authorList>
    </citation>
    <scope>NUCLEOTIDE SEQUENCE</scope>
</reference>
<feature type="chain" id="PRO_5032756165" evidence="1">
    <location>
        <begin position="25"/>
        <end position="258"/>
    </location>
</feature>
<feature type="signal peptide" evidence="1">
    <location>
        <begin position="1"/>
        <end position="24"/>
    </location>
</feature>
<dbReference type="Proteomes" id="UP000601435">
    <property type="component" value="Unassembled WGS sequence"/>
</dbReference>
<proteinExistence type="predicted"/>
<evidence type="ECO:0000256" key="1">
    <source>
        <dbReference type="SAM" id="SignalP"/>
    </source>
</evidence>